<dbReference type="EMBL" id="AP019514">
    <property type="protein sequence ID" value="BBI64331.1"/>
    <property type="molecule type" value="Genomic_DNA"/>
</dbReference>
<dbReference type="Proteomes" id="UP000320231">
    <property type="component" value="Chromosome"/>
</dbReference>
<organism evidence="1 2">
    <name type="scientific">Vreelandella sulfidaeris</name>
    <dbReference type="NCBI Taxonomy" id="115553"/>
    <lineage>
        <taxon>Bacteria</taxon>
        <taxon>Pseudomonadati</taxon>
        <taxon>Pseudomonadota</taxon>
        <taxon>Gammaproteobacteria</taxon>
        <taxon>Oceanospirillales</taxon>
        <taxon>Halomonadaceae</taxon>
        <taxon>Vreelandella</taxon>
    </lineage>
</organism>
<evidence type="ECO:0000313" key="2">
    <source>
        <dbReference type="Proteomes" id="UP000320231"/>
    </source>
</evidence>
<evidence type="ECO:0000313" key="1">
    <source>
        <dbReference type="EMBL" id="BBI64331.1"/>
    </source>
</evidence>
<dbReference type="SUPFAM" id="SSF53448">
    <property type="entry name" value="Nucleotide-diphospho-sugar transferases"/>
    <property type="match status" value="1"/>
</dbReference>
<proteinExistence type="predicted"/>
<dbReference type="KEGG" id="hsr:HSBAA_56370"/>
<dbReference type="PANTHER" id="PTHR21485:SF6">
    <property type="entry name" value="N-ACYLNEURAMINATE CYTIDYLYLTRANSFERASE-RELATED"/>
    <property type="match status" value="1"/>
</dbReference>
<dbReference type="InterPro" id="IPR050793">
    <property type="entry name" value="CMP-NeuNAc_synthase"/>
</dbReference>
<gene>
    <name evidence="1" type="ORF">HSBAA_56370</name>
</gene>
<accession>A0A455UI36</accession>
<name>A0A455UI36_9GAMM</name>
<dbReference type="AlphaFoldDB" id="A0A455UI36"/>
<sequence length="169" mass="18952">MIVVTSDDDEVLGIADEYKSQNVISIKRPPELSSDIAKSVDAVKHALLQLSKMGIYPNQILLLQPTSPLRKACDIQGAIDFENEKADNVISVCELEHPSAWCGMISEDRVLHGFDLSVSRSQEARKEYRINGAIYVVNRLAFMSKGSMILRNQNICYATGKVNRYRHLL</sequence>
<reference evidence="1 2" key="1">
    <citation type="journal article" date="2019" name="Microbiol. Resour. Announc.">
        <title>Complete Genome Sequence of Halomonas sulfidaeris Strain Esulfide1 Isolated from a Metal Sulfide Rock at a Depth of 2,200 Meters, Obtained Using Nanopore Sequencing.</title>
        <authorList>
            <person name="Saito M."/>
            <person name="Nishigata A."/>
            <person name="Galipon J."/>
            <person name="Arakawa K."/>
        </authorList>
    </citation>
    <scope>NUCLEOTIDE SEQUENCE [LARGE SCALE GENOMIC DNA]</scope>
    <source>
        <strain evidence="1 2">ATCC BAA-803</strain>
    </source>
</reference>
<dbReference type="PANTHER" id="PTHR21485">
    <property type="entry name" value="HAD SUPERFAMILY MEMBERS CMAS AND KDSC"/>
    <property type="match status" value="1"/>
</dbReference>
<protein>
    <recommendedName>
        <fullName evidence="3">N-acylneuraminate cytidylyltransferase</fullName>
    </recommendedName>
</protein>
<evidence type="ECO:0008006" key="3">
    <source>
        <dbReference type="Google" id="ProtNLM"/>
    </source>
</evidence>
<dbReference type="InterPro" id="IPR029044">
    <property type="entry name" value="Nucleotide-diphossugar_trans"/>
</dbReference>
<dbReference type="Gene3D" id="3.90.550.10">
    <property type="entry name" value="Spore Coat Polysaccharide Biosynthesis Protein SpsA, Chain A"/>
    <property type="match status" value="1"/>
</dbReference>
<dbReference type="GO" id="GO:0008781">
    <property type="term" value="F:N-acylneuraminate cytidylyltransferase activity"/>
    <property type="evidence" value="ECO:0007669"/>
    <property type="project" value="TreeGrafter"/>
</dbReference>